<evidence type="ECO:0000256" key="7">
    <source>
        <dbReference type="ARBA" id="ARBA00023121"/>
    </source>
</evidence>
<dbReference type="PANTHER" id="PTHR10612">
    <property type="entry name" value="APOLIPOPROTEIN D"/>
    <property type="match status" value="1"/>
</dbReference>
<dbReference type="GO" id="GO:0006950">
    <property type="term" value="P:response to stress"/>
    <property type="evidence" value="ECO:0007669"/>
    <property type="project" value="UniProtKB-ARBA"/>
</dbReference>
<evidence type="ECO:0000256" key="8">
    <source>
        <dbReference type="ARBA" id="ARBA00023157"/>
    </source>
</evidence>
<accession>A0ABD0K0A3</accession>
<keyword evidence="9" id="KW-0325">Glycoprotein</keyword>
<name>A0ABD0K0A3_9CAEN</name>
<dbReference type="PROSITE" id="PS00213">
    <property type="entry name" value="LIPOCALIN"/>
    <property type="match status" value="1"/>
</dbReference>
<dbReference type="AlphaFoldDB" id="A0ABD0K0A3"/>
<dbReference type="CDD" id="cd19437">
    <property type="entry name" value="lipocalin_apoD-like"/>
    <property type="match status" value="1"/>
</dbReference>
<comment type="similarity">
    <text evidence="2 10">Belongs to the calycin superfamily. Lipocalin family.</text>
</comment>
<gene>
    <name evidence="12" type="ORF">BaRGS_00028032</name>
</gene>
<evidence type="ECO:0000256" key="4">
    <source>
        <dbReference type="ARBA" id="ARBA00022448"/>
    </source>
</evidence>
<dbReference type="InterPro" id="IPR000566">
    <property type="entry name" value="Lipocln_cytosolic_FA-bd_dom"/>
</dbReference>
<evidence type="ECO:0000256" key="5">
    <source>
        <dbReference type="ARBA" id="ARBA00022525"/>
    </source>
</evidence>
<evidence type="ECO:0000256" key="10">
    <source>
        <dbReference type="PIRNR" id="PIRNR036893"/>
    </source>
</evidence>
<dbReference type="EMBL" id="JACVVK020000275">
    <property type="protein sequence ID" value="KAK7480771.1"/>
    <property type="molecule type" value="Genomic_DNA"/>
</dbReference>
<evidence type="ECO:0000313" key="12">
    <source>
        <dbReference type="EMBL" id="KAK7480771.1"/>
    </source>
</evidence>
<evidence type="ECO:0000256" key="9">
    <source>
        <dbReference type="ARBA" id="ARBA00023180"/>
    </source>
</evidence>
<dbReference type="Gene3D" id="2.40.128.20">
    <property type="match status" value="1"/>
</dbReference>
<reference evidence="12 13" key="1">
    <citation type="journal article" date="2023" name="Sci. Data">
        <title>Genome assembly of the Korean intertidal mud-creeper Batillaria attramentaria.</title>
        <authorList>
            <person name="Patra A.K."/>
            <person name="Ho P.T."/>
            <person name="Jun S."/>
            <person name="Lee S.J."/>
            <person name="Kim Y."/>
            <person name="Won Y.J."/>
        </authorList>
    </citation>
    <scope>NUCLEOTIDE SEQUENCE [LARGE SCALE GENOMIC DNA]</scope>
    <source>
        <strain evidence="12">Wonlab-2016</strain>
    </source>
</reference>
<feature type="chain" id="PRO_5044536919" description="Apolipoprotein D" evidence="10">
    <location>
        <begin position="20"/>
        <end position="194"/>
    </location>
</feature>
<keyword evidence="5" id="KW-0964">Secreted</keyword>
<organism evidence="12 13">
    <name type="scientific">Batillaria attramentaria</name>
    <dbReference type="NCBI Taxonomy" id="370345"/>
    <lineage>
        <taxon>Eukaryota</taxon>
        <taxon>Metazoa</taxon>
        <taxon>Spiralia</taxon>
        <taxon>Lophotrochozoa</taxon>
        <taxon>Mollusca</taxon>
        <taxon>Gastropoda</taxon>
        <taxon>Caenogastropoda</taxon>
        <taxon>Sorbeoconcha</taxon>
        <taxon>Cerithioidea</taxon>
        <taxon>Batillariidae</taxon>
        <taxon>Batillaria</taxon>
    </lineage>
</organism>
<keyword evidence="7" id="KW-0446">Lipid-binding</keyword>
<dbReference type="PANTHER" id="PTHR10612:SF34">
    <property type="entry name" value="APOLIPOPROTEIN D"/>
    <property type="match status" value="1"/>
</dbReference>
<feature type="signal peptide" evidence="10">
    <location>
        <begin position="1"/>
        <end position="19"/>
    </location>
</feature>
<comment type="caution">
    <text evidence="12">The sequence shown here is derived from an EMBL/GenBank/DDBJ whole genome shotgun (WGS) entry which is preliminary data.</text>
</comment>
<dbReference type="GO" id="GO:0008289">
    <property type="term" value="F:lipid binding"/>
    <property type="evidence" value="ECO:0007669"/>
    <property type="project" value="UniProtKB-KW"/>
</dbReference>
<dbReference type="Proteomes" id="UP001519460">
    <property type="component" value="Unassembled WGS sequence"/>
</dbReference>
<protein>
    <recommendedName>
        <fullName evidence="3">Apolipoprotein D</fullName>
    </recommendedName>
</protein>
<dbReference type="PIRSF" id="PIRSF036893">
    <property type="entry name" value="Lipocalin_ApoD"/>
    <property type="match status" value="1"/>
</dbReference>
<evidence type="ECO:0000256" key="3">
    <source>
        <dbReference type="ARBA" id="ARBA00019890"/>
    </source>
</evidence>
<keyword evidence="4" id="KW-0813">Transport</keyword>
<dbReference type="SUPFAM" id="SSF50814">
    <property type="entry name" value="Lipocalins"/>
    <property type="match status" value="1"/>
</dbReference>
<dbReference type="PRINTS" id="PR01171">
    <property type="entry name" value="BCTLIPOCALIN"/>
</dbReference>
<dbReference type="FunFam" id="2.40.128.20:FF:000003">
    <property type="entry name" value="Apolipoprotein D"/>
    <property type="match status" value="1"/>
</dbReference>
<evidence type="ECO:0000259" key="11">
    <source>
        <dbReference type="Pfam" id="PF08212"/>
    </source>
</evidence>
<comment type="subcellular location">
    <subcellularLocation>
        <location evidence="1">Secreted</location>
    </subcellularLocation>
</comment>
<keyword evidence="8" id="KW-1015">Disulfide bond</keyword>
<proteinExistence type="inferred from homology"/>
<keyword evidence="6 10" id="KW-0732">Signal</keyword>
<keyword evidence="13" id="KW-1185">Reference proteome</keyword>
<evidence type="ECO:0000256" key="6">
    <source>
        <dbReference type="ARBA" id="ARBA00022729"/>
    </source>
</evidence>
<feature type="domain" description="Lipocalin/cytosolic fatty-acid binding" evidence="11">
    <location>
        <begin position="36"/>
        <end position="180"/>
    </location>
</feature>
<evidence type="ECO:0000256" key="1">
    <source>
        <dbReference type="ARBA" id="ARBA00004613"/>
    </source>
</evidence>
<evidence type="ECO:0000256" key="2">
    <source>
        <dbReference type="ARBA" id="ARBA00006889"/>
    </source>
</evidence>
<dbReference type="GO" id="GO:0005576">
    <property type="term" value="C:extracellular region"/>
    <property type="evidence" value="ECO:0007669"/>
    <property type="project" value="UniProtKB-SubCell"/>
</dbReference>
<dbReference type="PROSITE" id="PS51257">
    <property type="entry name" value="PROKAR_LIPOPROTEIN"/>
    <property type="match status" value="1"/>
</dbReference>
<evidence type="ECO:0000313" key="13">
    <source>
        <dbReference type="Proteomes" id="UP001519460"/>
    </source>
</evidence>
<dbReference type="InterPro" id="IPR022272">
    <property type="entry name" value="Lipocalin_CS"/>
</dbReference>
<sequence>MNNFVRAVVLCCCVVFAVAQLPGFGGCPSAVPQATLNITRYLGDWYEIYRFPAFFERGQKCVTAHYRLKDNGHIHVLNSGYKNGEYISAIGDVYRPDENEQGKLLVRFGEGTPYGDYWVMDTDYENYTLIFSCGAVLGPVAHVESAWILSRWPQLDQETVDRLFGILKNAGVNTDVFYKVDQSNCPGMTTPTSQ</sequence>
<dbReference type="Pfam" id="PF08212">
    <property type="entry name" value="Lipocalin_2"/>
    <property type="match status" value="1"/>
</dbReference>
<dbReference type="PRINTS" id="PR00179">
    <property type="entry name" value="LIPOCALIN"/>
</dbReference>
<dbReference type="InterPro" id="IPR012674">
    <property type="entry name" value="Calycin"/>
</dbReference>
<dbReference type="InterPro" id="IPR022271">
    <property type="entry name" value="Lipocalin_ApoD"/>
</dbReference>
<dbReference type="InterPro" id="IPR002446">
    <property type="entry name" value="Lipocalin_bac"/>
</dbReference>